<organism evidence="2 3">
    <name type="scientific">Actinokineospora soli</name>
    <dbReference type="NCBI Taxonomy" id="1048753"/>
    <lineage>
        <taxon>Bacteria</taxon>
        <taxon>Bacillati</taxon>
        <taxon>Actinomycetota</taxon>
        <taxon>Actinomycetes</taxon>
        <taxon>Pseudonocardiales</taxon>
        <taxon>Pseudonocardiaceae</taxon>
        <taxon>Actinokineospora</taxon>
    </lineage>
</organism>
<evidence type="ECO:0000313" key="2">
    <source>
        <dbReference type="EMBL" id="MFC7617992.1"/>
    </source>
</evidence>
<feature type="chain" id="PRO_5045771941" description="Secreted protein" evidence="1">
    <location>
        <begin position="23"/>
        <end position="231"/>
    </location>
</feature>
<dbReference type="Proteomes" id="UP001596512">
    <property type="component" value="Unassembled WGS sequence"/>
</dbReference>
<reference evidence="3" key="1">
    <citation type="journal article" date="2019" name="Int. J. Syst. Evol. Microbiol.">
        <title>The Global Catalogue of Microorganisms (GCM) 10K type strain sequencing project: providing services to taxonomists for standard genome sequencing and annotation.</title>
        <authorList>
            <consortium name="The Broad Institute Genomics Platform"/>
            <consortium name="The Broad Institute Genome Sequencing Center for Infectious Disease"/>
            <person name="Wu L."/>
            <person name="Ma J."/>
        </authorList>
    </citation>
    <scope>NUCLEOTIDE SEQUENCE [LARGE SCALE GENOMIC DNA]</scope>
    <source>
        <strain evidence="3">JCM 17695</strain>
    </source>
</reference>
<keyword evidence="3" id="KW-1185">Reference proteome</keyword>
<comment type="caution">
    <text evidence="2">The sequence shown here is derived from an EMBL/GenBank/DDBJ whole genome shotgun (WGS) entry which is preliminary data.</text>
</comment>
<feature type="signal peptide" evidence="1">
    <location>
        <begin position="1"/>
        <end position="22"/>
    </location>
</feature>
<gene>
    <name evidence="2" type="ORF">ACFQV2_35950</name>
</gene>
<dbReference type="EMBL" id="JBHTEY010000004">
    <property type="protein sequence ID" value="MFC7617992.1"/>
    <property type="molecule type" value="Genomic_DNA"/>
</dbReference>
<proteinExistence type="predicted"/>
<keyword evidence="1" id="KW-0732">Signal</keyword>
<name>A0ABW2TW04_9PSEU</name>
<accession>A0ABW2TW04</accession>
<sequence>MRWLLIALTLIAGCGARPPAAAQPRPVVLIGDPAVWVTGFDTDETKLAAGARAFTLDAAPPSPPDGLITARAAFDALTRGATGPGSLRITRVDLGAVTFPVTDRGPMSLPAWLFHTAEGTVAWPADRPDRFWRLGEVERADLTARADGTRLRVQVPAPPGPCPGHPPVRQDLVVTETDDRVVITVRETGSPGDCALRADLRFAAHEVVLRAPLGDRVLLDDRGRAAVVGAA</sequence>
<evidence type="ECO:0008006" key="4">
    <source>
        <dbReference type="Google" id="ProtNLM"/>
    </source>
</evidence>
<protein>
    <recommendedName>
        <fullName evidence="4">Secreted protein</fullName>
    </recommendedName>
</protein>
<evidence type="ECO:0000313" key="3">
    <source>
        <dbReference type="Proteomes" id="UP001596512"/>
    </source>
</evidence>
<evidence type="ECO:0000256" key="1">
    <source>
        <dbReference type="SAM" id="SignalP"/>
    </source>
</evidence>